<dbReference type="AlphaFoldDB" id="M0QKP9"/>
<protein>
    <recommendedName>
        <fullName evidence="3">DUF1579 domain-containing protein</fullName>
    </recommendedName>
</protein>
<accession>M0QKP9</accession>
<sequence length="148" mass="16607">MDQPTAETALRALEPLIGTWDLAIAWPDGTPWPGGGRQVIEWLPDHAHVIQRGEIDLPEAPASVAIIGCDGAKGTFTQLYSDERGVCRIYDMSIDDTEWQLWRQGEPFEQRFVGRFSNDGRTITARWEAAKSGGELETDFDMVWTKVD</sequence>
<dbReference type="Proteomes" id="UP000011666">
    <property type="component" value="Unassembled WGS sequence"/>
</dbReference>
<dbReference type="eggNOG" id="ENOG50336HX">
    <property type="taxonomic scope" value="Bacteria"/>
</dbReference>
<evidence type="ECO:0000313" key="1">
    <source>
        <dbReference type="EMBL" id="GAC69215.1"/>
    </source>
</evidence>
<proteinExistence type="predicted"/>
<dbReference type="OrthoDB" id="4210699at2"/>
<organism evidence="1 2">
    <name type="scientific">Gordonia soli NBRC 108243</name>
    <dbReference type="NCBI Taxonomy" id="1223545"/>
    <lineage>
        <taxon>Bacteria</taxon>
        <taxon>Bacillati</taxon>
        <taxon>Actinomycetota</taxon>
        <taxon>Actinomycetes</taxon>
        <taxon>Mycobacteriales</taxon>
        <taxon>Gordoniaceae</taxon>
        <taxon>Gordonia</taxon>
    </lineage>
</organism>
<name>M0QKP9_9ACTN</name>
<evidence type="ECO:0008006" key="3">
    <source>
        <dbReference type="Google" id="ProtNLM"/>
    </source>
</evidence>
<evidence type="ECO:0000313" key="2">
    <source>
        <dbReference type="Proteomes" id="UP000011666"/>
    </source>
</evidence>
<gene>
    <name evidence="1" type="ORF">GS4_23_00090</name>
</gene>
<dbReference type="RefSeq" id="WP_007622056.1">
    <property type="nucleotide sequence ID" value="NZ_BANX01000023.1"/>
</dbReference>
<comment type="caution">
    <text evidence="1">The sequence shown here is derived from an EMBL/GenBank/DDBJ whole genome shotgun (WGS) entry which is preliminary data.</text>
</comment>
<reference evidence="1 2" key="1">
    <citation type="submission" date="2013-01" db="EMBL/GenBank/DDBJ databases">
        <title>Whole genome shotgun sequence of Gordonia soli NBRC 108243.</title>
        <authorList>
            <person name="Isaki-Nakamura S."/>
            <person name="Hosoyama A."/>
            <person name="Tsuchikane K."/>
            <person name="Ando Y."/>
            <person name="Baba S."/>
            <person name="Ohji S."/>
            <person name="Hamada M."/>
            <person name="Tamura T."/>
            <person name="Yamazoe A."/>
            <person name="Yamazaki S."/>
            <person name="Fujita N."/>
        </authorList>
    </citation>
    <scope>NUCLEOTIDE SEQUENCE [LARGE SCALE GENOMIC DNA]</scope>
    <source>
        <strain evidence="1 2">NBRC 108243</strain>
    </source>
</reference>
<dbReference type="EMBL" id="BANX01000023">
    <property type="protein sequence ID" value="GAC69215.1"/>
    <property type="molecule type" value="Genomic_DNA"/>
</dbReference>
<keyword evidence="2" id="KW-1185">Reference proteome</keyword>